<dbReference type="CDD" id="cd06261">
    <property type="entry name" value="TM_PBP2"/>
    <property type="match status" value="1"/>
</dbReference>
<dbReference type="AlphaFoldDB" id="A0A8F9TVT2"/>
<dbReference type="Pfam" id="PF00528">
    <property type="entry name" value="BPD_transp_1"/>
    <property type="match status" value="1"/>
</dbReference>
<dbReference type="PANTHER" id="PTHR43744">
    <property type="entry name" value="ABC TRANSPORTER PERMEASE PROTEIN MG189-RELATED-RELATED"/>
    <property type="match status" value="1"/>
</dbReference>
<reference evidence="9" key="1">
    <citation type="submission" date="2021-08" db="EMBL/GenBank/DDBJ databases">
        <title>Genome of a novel bacterium of the phylum Verrucomicrobia, Oleiharenicola sp. KSB-15.</title>
        <authorList>
            <person name="Chung J.-H."/>
            <person name="Ahn J.-H."/>
            <person name="Yoon Y."/>
            <person name="Kim D.-Y."/>
            <person name="An S.-H."/>
            <person name="Park I."/>
            <person name="Yeon J."/>
        </authorList>
    </citation>
    <scope>NUCLEOTIDE SEQUENCE</scope>
    <source>
        <strain evidence="9">KSB-15</strain>
    </source>
</reference>
<dbReference type="InterPro" id="IPR000515">
    <property type="entry name" value="MetI-like"/>
</dbReference>
<dbReference type="Proteomes" id="UP000825051">
    <property type="component" value="Chromosome"/>
</dbReference>
<feature type="transmembrane region" description="Helical" evidence="7">
    <location>
        <begin position="88"/>
        <end position="110"/>
    </location>
</feature>
<evidence type="ECO:0000256" key="4">
    <source>
        <dbReference type="ARBA" id="ARBA00022692"/>
    </source>
</evidence>
<gene>
    <name evidence="9" type="ORF">K0B96_00945</name>
</gene>
<proteinExistence type="inferred from homology"/>
<dbReference type="GO" id="GO:0055085">
    <property type="term" value="P:transmembrane transport"/>
    <property type="evidence" value="ECO:0007669"/>
    <property type="project" value="InterPro"/>
</dbReference>
<feature type="transmembrane region" description="Helical" evidence="7">
    <location>
        <begin position="23"/>
        <end position="44"/>
    </location>
</feature>
<dbReference type="SUPFAM" id="SSF161098">
    <property type="entry name" value="MetI-like"/>
    <property type="match status" value="1"/>
</dbReference>
<dbReference type="InterPro" id="IPR035906">
    <property type="entry name" value="MetI-like_sf"/>
</dbReference>
<sequence length="291" mass="31611">MKAPSSNVQAPGFARNRALGRAAVKWLVSVAVALVFLAPLLWMVRASFTEEPRIFLPGFGGWFDGWTVGNYADAWRRAGLGRGLANSALQVAIIAGAGLIVNAMAAYAFARFVFRGRDVLFAGVVILIVLPIEVLAVPLFFTARDLGLTGGFGAAMAGLSVPFVAKAFNIYFLRQHFLSLPMELEEAAAIDGAGVWRQFWTLALPAVKPALATVVLLDVLTHWGDFLWPLMISTRAETRTVQLSLANLFTQPPLQWGDILACAVLATLPVMLLFRFFQRHIVATEARAGIK</sequence>
<evidence type="ECO:0000256" key="7">
    <source>
        <dbReference type="RuleBase" id="RU363032"/>
    </source>
</evidence>
<dbReference type="RefSeq" id="WP_220162772.1">
    <property type="nucleotide sequence ID" value="NZ_CP080507.1"/>
</dbReference>
<comment type="subcellular location">
    <subcellularLocation>
        <location evidence="1 7">Cell membrane</location>
        <topology evidence="1 7">Multi-pass membrane protein</topology>
    </subcellularLocation>
</comment>
<keyword evidence="5 7" id="KW-1133">Transmembrane helix</keyword>
<keyword evidence="10" id="KW-1185">Reference proteome</keyword>
<feature type="domain" description="ABC transmembrane type-1" evidence="8">
    <location>
        <begin position="84"/>
        <end position="277"/>
    </location>
</feature>
<protein>
    <submittedName>
        <fullName evidence="9">Carbohydrate ABC transporter permease</fullName>
    </submittedName>
</protein>
<organism evidence="9 10">
    <name type="scientific">Horticoccus luteus</name>
    <dbReference type="NCBI Taxonomy" id="2862869"/>
    <lineage>
        <taxon>Bacteria</taxon>
        <taxon>Pseudomonadati</taxon>
        <taxon>Verrucomicrobiota</taxon>
        <taxon>Opitutia</taxon>
        <taxon>Opitutales</taxon>
        <taxon>Opitutaceae</taxon>
        <taxon>Horticoccus</taxon>
    </lineage>
</organism>
<evidence type="ECO:0000256" key="3">
    <source>
        <dbReference type="ARBA" id="ARBA00022475"/>
    </source>
</evidence>
<evidence type="ECO:0000256" key="2">
    <source>
        <dbReference type="ARBA" id="ARBA00022448"/>
    </source>
</evidence>
<evidence type="ECO:0000256" key="6">
    <source>
        <dbReference type="ARBA" id="ARBA00023136"/>
    </source>
</evidence>
<evidence type="ECO:0000313" key="10">
    <source>
        <dbReference type="Proteomes" id="UP000825051"/>
    </source>
</evidence>
<evidence type="ECO:0000259" key="8">
    <source>
        <dbReference type="PROSITE" id="PS50928"/>
    </source>
</evidence>
<keyword evidence="4 7" id="KW-0812">Transmembrane</keyword>
<dbReference type="PROSITE" id="PS50928">
    <property type="entry name" value="ABC_TM1"/>
    <property type="match status" value="1"/>
</dbReference>
<dbReference type="Gene3D" id="1.10.3720.10">
    <property type="entry name" value="MetI-like"/>
    <property type="match status" value="1"/>
</dbReference>
<keyword evidence="3" id="KW-1003">Cell membrane</keyword>
<feature type="transmembrane region" description="Helical" evidence="7">
    <location>
        <begin position="254"/>
        <end position="277"/>
    </location>
</feature>
<dbReference type="PANTHER" id="PTHR43744:SF12">
    <property type="entry name" value="ABC TRANSPORTER PERMEASE PROTEIN MG189-RELATED"/>
    <property type="match status" value="1"/>
</dbReference>
<feature type="transmembrane region" description="Helical" evidence="7">
    <location>
        <begin position="199"/>
        <end position="223"/>
    </location>
</feature>
<dbReference type="KEGG" id="ole:K0B96_00945"/>
<keyword evidence="2 7" id="KW-0813">Transport</keyword>
<feature type="transmembrane region" description="Helical" evidence="7">
    <location>
        <begin position="153"/>
        <end position="173"/>
    </location>
</feature>
<evidence type="ECO:0000256" key="1">
    <source>
        <dbReference type="ARBA" id="ARBA00004651"/>
    </source>
</evidence>
<keyword evidence="6 7" id="KW-0472">Membrane</keyword>
<feature type="transmembrane region" description="Helical" evidence="7">
    <location>
        <begin position="119"/>
        <end position="141"/>
    </location>
</feature>
<evidence type="ECO:0000256" key="5">
    <source>
        <dbReference type="ARBA" id="ARBA00022989"/>
    </source>
</evidence>
<dbReference type="EMBL" id="CP080507">
    <property type="protein sequence ID" value="QYM79213.1"/>
    <property type="molecule type" value="Genomic_DNA"/>
</dbReference>
<comment type="similarity">
    <text evidence="7">Belongs to the binding-protein-dependent transport system permease family.</text>
</comment>
<evidence type="ECO:0000313" key="9">
    <source>
        <dbReference type="EMBL" id="QYM79213.1"/>
    </source>
</evidence>
<name>A0A8F9TVT2_9BACT</name>
<accession>A0A8F9TVT2</accession>
<dbReference type="GO" id="GO:0005886">
    <property type="term" value="C:plasma membrane"/>
    <property type="evidence" value="ECO:0007669"/>
    <property type="project" value="UniProtKB-SubCell"/>
</dbReference>